<protein>
    <recommendedName>
        <fullName evidence="1">Zinc finger CHCC-type domain-containing protein</fullName>
    </recommendedName>
</protein>
<evidence type="ECO:0000313" key="2">
    <source>
        <dbReference type="EMBL" id="CAE0818715.1"/>
    </source>
</evidence>
<gene>
    <name evidence="2" type="ORF">EGYM00163_LOCUS29883</name>
</gene>
<sequence>MSTSRLSRVTVNVLPASRSLGTKPIRHRKQWQMPETSYLKDVFADSMLAEKKVTERFISSELGPNRIDIRRAVPPIVVPRTMKHAWCDGNWTNKGTHGHPRISIRMKPGKVSECKYCENKFVWDNFPDFMARREQMAVEDKYHEEA</sequence>
<reference evidence="2" key="1">
    <citation type="submission" date="2021-01" db="EMBL/GenBank/DDBJ databases">
        <authorList>
            <person name="Corre E."/>
            <person name="Pelletier E."/>
            <person name="Niang G."/>
            <person name="Scheremetjew M."/>
            <person name="Finn R."/>
            <person name="Kale V."/>
            <person name="Holt S."/>
            <person name="Cochrane G."/>
            <person name="Meng A."/>
            <person name="Brown T."/>
            <person name="Cohen L."/>
        </authorList>
    </citation>
    <scope>NUCLEOTIDE SEQUENCE</scope>
    <source>
        <strain evidence="2">CCMP1594</strain>
    </source>
</reference>
<dbReference type="AlphaFoldDB" id="A0A7S4LBM5"/>
<proteinExistence type="predicted"/>
<dbReference type="Gene3D" id="2.60.260.40">
    <property type="entry name" value="q5lls5 like domains"/>
    <property type="match status" value="1"/>
</dbReference>
<feature type="domain" description="Zinc finger CHCC-type" evidence="1">
    <location>
        <begin position="83"/>
        <end position="121"/>
    </location>
</feature>
<dbReference type="EMBL" id="HBJA01085744">
    <property type="protein sequence ID" value="CAE0818715.1"/>
    <property type="molecule type" value="Transcribed_RNA"/>
</dbReference>
<accession>A0A7S4LBM5</accession>
<evidence type="ECO:0000259" key="1">
    <source>
        <dbReference type="Pfam" id="PF10276"/>
    </source>
</evidence>
<name>A0A7S4LBM5_9EUGL</name>
<organism evidence="2">
    <name type="scientific">Eutreptiella gymnastica</name>
    <dbReference type="NCBI Taxonomy" id="73025"/>
    <lineage>
        <taxon>Eukaryota</taxon>
        <taxon>Discoba</taxon>
        <taxon>Euglenozoa</taxon>
        <taxon>Euglenida</taxon>
        <taxon>Spirocuta</taxon>
        <taxon>Euglenophyceae</taxon>
        <taxon>Eutreptiales</taxon>
        <taxon>Eutreptiaceae</taxon>
        <taxon>Eutreptiella</taxon>
    </lineage>
</organism>
<dbReference type="InterPro" id="IPR019401">
    <property type="entry name" value="Znf_CHCC"/>
</dbReference>
<dbReference type="Pfam" id="PF10276">
    <property type="entry name" value="zf-CHCC"/>
    <property type="match status" value="1"/>
</dbReference>